<evidence type="ECO:0000313" key="2">
    <source>
        <dbReference type="Proteomes" id="UP000789366"/>
    </source>
</evidence>
<gene>
    <name evidence="1" type="ORF">SPELUC_LOCUS9087</name>
</gene>
<evidence type="ECO:0000313" key="1">
    <source>
        <dbReference type="EMBL" id="CAG8655977.1"/>
    </source>
</evidence>
<dbReference type="EMBL" id="CAJVPW010014721">
    <property type="protein sequence ID" value="CAG8655977.1"/>
    <property type="molecule type" value="Genomic_DNA"/>
</dbReference>
<proteinExistence type="predicted"/>
<organism evidence="1 2">
    <name type="scientific">Cetraspora pellucida</name>
    <dbReference type="NCBI Taxonomy" id="1433469"/>
    <lineage>
        <taxon>Eukaryota</taxon>
        <taxon>Fungi</taxon>
        <taxon>Fungi incertae sedis</taxon>
        <taxon>Mucoromycota</taxon>
        <taxon>Glomeromycotina</taxon>
        <taxon>Glomeromycetes</taxon>
        <taxon>Diversisporales</taxon>
        <taxon>Gigasporaceae</taxon>
        <taxon>Cetraspora</taxon>
    </lineage>
</organism>
<comment type="caution">
    <text evidence="1">The sequence shown here is derived from an EMBL/GenBank/DDBJ whole genome shotgun (WGS) entry which is preliminary data.</text>
</comment>
<dbReference type="Proteomes" id="UP000789366">
    <property type="component" value="Unassembled WGS sequence"/>
</dbReference>
<accession>A0ACA9NGH9</accession>
<sequence length="177" mass="20090">PNNVNFCEIELDEGYEPEVEEEEAFVIFVTCHEPYTTKRLVACHSKRLEDKVEEQYRFILLRSEPPVEPLVIVDLLIVLPAVMNLSHPYQKPQNNPVIAVLDSGAVVSIMSNKMMKLQLKITEPSTTTVVTANNAHVRALEKIVNVKLVLEGIMVPTTFQIIESKDETLLLGMDWFK</sequence>
<reference evidence="1" key="1">
    <citation type="submission" date="2021-06" db="EMBL/GenBank/DDBJ databases">
        <authorList>
            <person name="Kallberg Y."/>
            <person name="Tangrot J."/>
            <person name="Rosling A."/>
        </authorList>
    </citation>
    <scope>NUCLEOTIDE SEQUENCE</scope>
    <source>
        <strain evidence="1">28 12/20/2015</strain>
    </source>
</reference>
<name>A0ACA9NGH9_9GLOM</name>
<feature type="non-terminal residue" evidence="1">
    <location>
        <position position="1"/>
    </location>
</feature>
<protein>
    <submittedName>
        <fullName evidence="1">9528_t:CDS:1</fullName>
    </submittedName>
</protein>
<keyword evidence="2" id="KW-1185">Reference proteome</keyword>